<keyword evidence="12" id="KW-1185">Reference proteome</keyword>
<dbReference type="GO" id="GO:0015276">
    <property type="term" value="F:ligand-gated monoatomic ion channel activity"/>
    <property type="evidence" value="ECO:0007669"/>
    <property type="project" value="InterPro"/>
</dbReference>
<dbReference type="EMBL" id="QDEB01074510">
    <property type="protein sequence ID" value="RZC35056.1"/>
    <property type="molecule type" value="Genomic_DNA"/>
</dbReference>
<comment type="subcellular location">
    <subcellularLocation>
        <location evidence="1">Cell membrane</location>
        <topology evidence="1">Multi-pass membrane protein</topology>
    </subcellularLocation>
</comment>
<organism evidence="11 12">
    <name type="scientific">Asbolus verrucosus</name>
    <name type="common">Desert ironclad beetle</name>
    <dbReference type="NCBI Taxonomy" id="1661398"/>
    <lineage>
        <taxon>Eukaryota</taxon>
        <taxon>Metazoa</taxon>
        <taxon>Ecdysozoa</taxon>
        <taxon>Arthropoda</taxon>
        <taxon>Hexapoda</taxon>
        <taxon>Insecta</taxon>
        <taxon>Pterygota</taxon>
        <taxon>Neoptera</taxon>
        <taxon>Endopterygota</taxon>
        <taxon>Coleoptera</taxon>
        <taxon>Polyphaga</taxon>
        <taxon>Cucujiformia</taxon>
        <taxon>Tenebrionidae</taxon>
        <taxon>Pimeliinae</taxon>
        <taxon>Asbolus</taxon>
    </lineage>
</organism>
<dbReference type="Proteomes" id="UP000292052">
    <property type="component" value="Unassembled WGS sequence"/>
</dbReference>
<name>A0A482VQT7_ASBVE</name>
<comment type="caution">
    <text evidence="11">The sequence shown here is derived from an EMBL/GenBank/DDBJ whole genome shotgun (WGS) entry which is preliminary data.</text>
</comment>
<evidence type="ECO:0000256" key="4">
    <source>
        <dbReference type="ARBA" id="ARBA00022692"/>
    </source>
</evidence>
<evidence type="ECO:0000256" key="2">
    <source>
        <dbReference type="ARBA" id="ARBA00008685"/>
    </source>
</evidence>
<keyword evidence="6 9" id="KW-0472">Membrane</keyword>
<proteinExistence type="inferred from homology"/>
<evidence type="ECO:0000259" key="10">
    <source>
        <dbReference type="Pfam" id="PF00060"/>
    </source>
</evidence>
<feature type="transmembrane region" description="Helical" evidence="9">
    <location>
        <begin position="111"/>
        <end position="135"/>
    </location>
</feature>
<sequence length="353" mass="40496">GSIFFTAERYAAVDLIKQGNPHPIRFVVRKPSTSYIKNIFYITFNTSVWVASVVVLAISAAVVIVILNWEAKNKERVKQNKYSMSDVTLIALEAVCQQGTATEPQSFAGRILALILFGAFMFIYVSYSANIVVLLQSTTKINDIQELLESRIEAGGCQIHYMKNYFESVRKGPLRKLYLEKIYPDQYFPVEVGMKKVQDGNFAFHISLQTAYEYILQHFTNHEICGLQELPGYIEENLGYIAVPKHSPYKDLFKVASVLILRVDEFGLQRRTNLRILMQPKCFSHSATFKSIGFYDCDKVLWIWVFGTILSLVIFLVEFLLKKLTQKIATKKARDQNRKRLVLSNDGQIHYLM</sequence>
<reference evidence="11 12" key="1">
    <citation type="submission" date="2017-03" db="EMBL/GenBank/DDBJ databases">
        <title>Genome of the blue death feigning beetle - Asbolus verrucosus.</title>
        <authorList>
            <person name="Rider S.D."/>
        </authorList>
    </citation>
    <scope>NUCLEOTIDE SEQUENCE [LARGE SCALE GENOMIC DNA]</scope>
    <source>
        <strain evidence="11">Butters</strain>
        <tissue evidence="11">Head and leg muscle</tissue>
    </source>
</reference>
<keyword evidence="8" id="KW-0325">Glycoprotein</keyword>
<evidence type="ECO:0000313" key="12">
    <source>
        <dbReference type="Proteomes" id="UP000292052"/>
    </source>
</evidence>
<dbReference type="PANTHER" id="PTHR42643:SF33">
    <property type="entry name" value="GLUTAMATE RECEPTOR 2-LIKE PROTEIN"/>
    <property type="match status" value="1"/>
</dbReference>
<evidence type="ECO:0000256" key="3">
    <source>
        <dbReference type="ARBA" id="ARBA00022475"/>
    </source>
</evidence>
<accession>A0A482VQT7</accession>
<comment type="similarity">
    <text evidence="2">Belongs to the glutamate-gated ion channel (TC 1.A.10.1) family.</text>
</comment>
<dbReference type="Pfam" id="PF00060">
    <property type="entry name" value="Lig_chan"/>
    <property type="match status" value="1"/>
</dbReference>
<dbReference type="PANTHER" id="PTHR42643">
    <property type="entry name" value="IONOTROPIC RECEPTOR 20A-RELATED"/>
    <property type="match status" value="1"/>
</dbReference>
<dbReference type="Gene3D" id="1.10.287.70">
    <property type="match status" value="1"/>
</dbReference>
<gene>
    <name evidence="11" type="ORF">BDFB_012306</name>
</gene>
<evidence type="ECO:0000313" key="11">
    <source>
        <dbReference type="EMBL" id="RZC35056.1"/>
    </source>
</evidence>
<keyword evidence="4 9" id="KW-0812">Transmembrane</keyword>
<feature type="domain" description="Ionotropic glutamate receptor C-terminal" evidence="10">
    <location>
        <begin position="46"/>
        <end position="307"/>
    </location>
</feature>
<dbReference type="SUPFAM" id="SSF53850">
    <property type="entry name" value="Periplasmic binding protein-like II"/>
    <property type="match status" value="1"/>
</dbReference>
<dbReference type="InterPro" id="IPR001320">
    <property type="entry name" value="Iontro_rcpt_C"/>
</dbReference>
<feature type="transmembrane region" description="Helical" evidence="9">
    <location>
        <begin position="301"/>
        <end position="321"/>
    </location>
</feature>
<feature type="non-terminal residue" evidence="11">
    <location>
        <position position="1"/>
    </location>
</feature>
<keyword evidence="5 9" id="KW-1133">Transmembrane helix</keyword>
<dbReference type="AlphaFoldDB" id="A0A482VQT7"/>
<keyword evidence="7" id="KW-0675">Receptor</keyword>
<protein>
    <submittedName>
        <fullName evidence="11">Lig chan domain containing protein</fullName>
    </submittedName>
</protein>
<dbReference type="InterPro" id="IPR052192">
    <property type="entry name" value="Insect_Ionotropic_Sensory_Rcpt"/>
</dbReference>
<keyword evidence="3" id="KW-1003">Cell membrane</keyword>
<evidence type="ECO:0000256" key="9">
    <source>
        <dbReference type="SAM" id="Phobius"/>
    </source>
</evidence>
<dbReference type="GO" id="GO:0005886">
    <property type="term" value="C:plasma membrane"/>
    <property type="evidence" value="ECO:0007669"/>
    <property type="project" value="UniProtKB-SubCell"/>
</dbReference>
<evidence type="ECO:0000256" key="7">
    <source>
        <dbReference type="ARBA" id="ARBA00023170"/>
    </source>
</evidence>
<evidence type="ECO:0000256" key="8">
    <source>
        <dbReference type="ARBA" id="ARBA00023180"/>
    </source>
</evidence>
<evidence type="ECO:0000256" key="5">
    <source>
        <dbReference type="ARBA" id="ARBA00022989"/>
    </source>
</evidence>
<dbReference type="OrthoDB" id="6117597at2759"/>
<evidence type="ECO:0000256" key="6">
    <source>
        <dbReference type="ARBA" id="ARBA00023136"/>
    </source>
</evidence>
<evidence type="ECO:0000256" key="1">
    <source>
        <dbReference type="ARBA" id="ARBA00004651"/>
    </source>
</evidence>
<feature type="transmembrane region" description="Helical" evidence="9">
    <location>
        <begin position="48"/>
        <end position="69"/>
    </location>
</feature>
<dbReference type="GO" id="GO:0050906">
    <property type="term" value="P:detection of stimulus involved in sensory perception"/>
    <property type="evidence" value="ECO:0007669"/>
    <property type="project" value="UniProtKB-ARBA"/>
</dbReference>